<feature type="transmembrane region" description="Helical" evidence="9">
    <location>
        <begin position="61"/>
        <end position="85"/>
    </location>
</feature>
<dbReference type="NCBIfam" id="TIGR00220">
    <property type="entry name" value="mscL"/>
    <property type="match status" value="1"/>
</dbReference>
<reference evidence="10" key="2">
    <citation type="submission" date="2020-09" db="EMBL/GenBank/DDBJ databases">
        <authorList>
            <person name="Sun Q."/>
            <person name="Kim S."/>
        </authorList>
    </citation>
    <scope>NUCLEOTIDE SEQUENCE</scope>
    <source>
        <strain evidence="10">KCTC 32501</strain>
    </source>
</reference>
<protein>
    <submittedName>
        <fullName evidence="10">Large-conductance mechanosensitive channel</fullName>
    </submittedName>
</protein>
<dbReference type="GO" id="GO:0008381">
    <property type="term" value="F:mechanosensitive monoatomic ion channel activity"/>
    <property type="evidence" value="ECO:0007669"/>
    <property type="project" value="InterPro"/>
</dbReference>
<keyword evidence="11" id="KW-1185">Reference proteome</keyword>
<dbReference type="PANTHER" id="PTHR30266:SF2">
    <property type="entry name" value="LARGE-CONDUCTANCE MECHANOSENSITIVE CHANNEL"/>
    <property type="match status" value="1"/>
</dbReference>
<evidence type="ECO:0000256" key="5">
    <source>
        <dbReference type="ARBA" id="ARBA00022989"/>
    </source>
</evidence>
<dbReference type="InterPro" id="IPR037673">
    <property type="entry name" value="MSC/AndL"/>
</dbReference>
<evidence type="ECO:0000256" key="7">
    <source>
        <dbReference type="ARBA" id="ARBA00023136"/>
    </source>
</evidence>
<keyword evidence="3" id="KW-1003">Cell membrane</keyword>
<dbReference type="Proteomes" id="UP000614287">
    <property type="component" value="Unassembled WGS sequence"/>
</dbReference>
<dbReference type="AlphaFoldDB" id="A0A8J3CH47"/>
<dbReference type="RefSeq" id="WP_189493035.1">
    <property type="nucleotide sequence ID" value="NZ_BMZG01000005.1"/>
</dbReference>
<evidence type="ECO:0000256" key="9">
    <source>
        <dbReference type="SAM" id="Phobius"/>
    </source>
</evidence>
<feature type="transmembrane region" description="Helical" evidence="9">
    <location>
        <begin position="12"/>
        <end position="29"/>
    </location>
</feature>
<gene>
    <name evidence="10" type="primary">mscL</name>
    <name evidence="10" type="ORF">GCM10009007_12090</name>
</gene>
<evidence type="ECO:0000256" key="6">
    <source>
        <dbReference type="ARBA" id="ARBA00023065"/>
    </source>
</evidence>
<comment type="subcellular location">
    <subcellularLocation>
        <location evidence="1">Membrane</location>
        <topology evidence="1">Multi-pass membrane protein</topology>
    </subcellularLocation>
</comment>
<dbReference type="PANTHER" id="PTHR30266">
    <property type="entry name" value="MECHANOSENSITIVE CHANNEL MSCL"/>
    <property type="match status" value="1"/>
</dbReference>
<sequence>MWKEFKEFALKGPVLSLAVGVIIGAVFGGKVDFANQFVALGDVPAGTTMTYEALTKAGVPIFAYGNFITTVINFVFLAFAVFMIIKAVNKVQKQTEETAPATPEEIELLREIRDSLKLQN</sequence>
<dbReference type="PRINTS" id="PR01264">
    <property type="entry name" value="MECHCHANNEL"/>
</dbReference>
<evidence type="ECO:0000313" key="11">
    <source>
        <dbReference type="Proteomes" id="UP000614287"/>
    </source>
</evidence>
<dbReference type="Pfam" id="PF01741">
    <property type="entry name" value="MscL"/>
    <property type="match status" value="1"/>
</dbReference>
<keyword evidence="2" id="KW-0813">Transport</keyword>
<dbReference type="SUPFAM" id="SSF81330">
    <property type="entry name" value="Gated mechanosensitive channel"/>
    <property type="match status" value="1"/>
</dbReference>
<comment type="caution">
    <text evidence="10">The sequence shown here is derived from an EMBL/GenBank/DDBJ whole genome shotgun (WGS) entry which is preliminary data.</text>
</comment>
<dbReference type="EMBL" id="BMZG01000005">
    <property type="protein sequence ID" value="GHA72653.1"/>
    <property type="molecule type" value="Genomic_DNA"/>
</dbReference>
<dbReference type="Gene3D" id="1.10.1200.120">
    <property type="entry name" value="Large-conductance mechanosensitive channel, MscL, domain 1"/>
    <property type="match status" value="1"/>
</dbReference>
<evidence type="ECO:0000256" key="8">
    <source>
        <dbReference type="ARBA" id="ARBA00023303"/>
    </source>
</evidence>
<evidence type="ECO:0000256" key="3">
    <source>
        <dbReference type="ARBA" id="ARBA00022475"/>
    </source>
</evidence>
<keyword evidence="4 9" id="KW-0812">Transmembrane</keyword>
<evidence type="ECO:0000256" key="2">
    <source>
        <dbReference type="ARBA" id="ARBA00022448"/>
    </source>
</evidence>
<dbReference type="GO" id="GO:0016020">
    <property type="term" value="C:membrane"/>
    <property type="evidence" value="ECO:0007669"/>
    <property type="project" value="UniProtKB-SubCell"/>
</dbReference>
<keyword evidence="7 9" id="KW-0472">Membrane</keyword>
<keyword evidence="6" id="KW-0406">Ion transport</keyword>
<evidence type="ECO:0000256" key="4">
    <source>
        <dbReference type="ARBA" id="ARBA00022692"/>
    </source>
</evidence>
<keyword evidence="8" id="KW-0407">Ion channel</keyword>
<reference evidence="10" key="1">
    <citation type="journal article" date="2014" name="Int. J. Syst. Evol. Microbiol.">
        <title>Complete genome sequence of Corynebacterium casei LMG S-19264T (=DSM 44701T), isolated from a smear-ripened cheese.</title>
        <authorList>
            <consortium name="US DOE Joint Genome Institute (JGI-PGF)"/>
            <person name="Walter F."/>
            <person name="Albersmeier A."/>
            <person name="Kalinowski J."/>
            <person name="Ruckert C."/>
        </authorList>
    </citation>
    <scope>NUCLEOTIDE SEQUENCE</scope>
    <source>
        <strain evidence="10">KCTC 32501</strain>
    </source>
</reference>
<dbReference type="InterPro" id="IPR001185">
    <property type="entry name" value="MS_channel"/>
</dbReference>
<keyword evidence="5 9" id="KW-1133">Transmembrane helix</keyword>
<evidence type="ECO:0000256" key="1">
    <source>
        <dbReference type="ARBA" id="ARBA00004141"/>
    </source>
</evidence>
<organism evidence="10 11">
    <name type="scientific">Formosimonas limnophila</name>
    <dbReference type="NCBI Taxonomy" id="1384487"/>
    <lineage>
        <taxon>Bacteria</taxon>
        <taxon>Pseudomonadati</taxon>
        <taxon>Pseudomonadota</taxon>
        <taxon>Betaproteobacteria</taxon>
        <taxon>Burkholderiales</taxon>
        <taxon>Burkholderiaceae</taxon>
        <taxon>Formosimonas</taxon>
    </lineage>
</organism>
<proteinExistence type="predicted"/>
<accession>A0A8J3CH47</accession>
<dbReference type="InterPro" id="IPR036019">
    <property type="entry name" value="MscL_channel"/>
</dbReference>
<evidence type="ECO:0000313" key="10">
    <source>
        <dbReference type="EMBL" id="GHA72653.1"/>
    </source>
</evidence>
<name>A0A8J3CH47_9BURK</name>